<dbReference type="EMBL" id="BAABRL010000003">
    <property type="protein sequence ID" value="GAA5495063.1"/>
    <property type="molecule type" value="Genomic_DNA"/>
</dbReference>
<sequence length="231" mass="26518">MVVFFRGFADVFCRMFSDEFRALAKPQVLAILEAVKKSQGKTVAELSKELEMSYMGVKQHCMKLEVMGFLKTWRVPRKGAGRPEKLYILTDKCDSLFPQAGVELSLNVMEGVKKFFGDNAPEKILFHHYEQLRVAWSPVVKKGKSLVEKATRLADLRDKAGCFSRCHYSPAEGFRIEEYHHPMRDLFEKYPAAVQQEVRMMEILLGSKIERKVRKMEKGGEMVVYEIAVLG</sequence>
<comment type="caution">
    <text evidence="1">The sequence shown here is derived from an EMBL/GenBank/DDBJ whole genome shotgun (WGS) entry which is preliminary data.</text>
</comment>
<dbReference type="InterPro" id="IPR011991">
    <property type="entry name" value="ArsR-like_HTH"/>
</dbReference>
<keyword evidence="2" id="KW-1185">Reference proteome</keyword>
<name>A0ABP9UX84_9BACT</name>
<evidence type="ECO:0000313" key="2">
    <source>
        <dbReference type="Proteomes" id="UP001424741"/>
    </source>
</evidence>
<protein>
    <submittedName>
        <fullName evidence="1">Uncharacterized protein</fullName>
    </submittedName>
</protein>
<proteinExistence type="predicted"/>
<reference evidence="1 2" key="1">
    <citation type="submission" date="2024-02" db="EMBL/GenBank/DDBJ databases">
        <title>Rubritalea halochordaticola NBRC 107102.</title>
        <authorList>
            <person name="Ichikawa N."/>
            <person name="Katano-Makiyama Y."/>
            <person name="Hidaka K."/>
        </authorList>
    </citation>
    <scope>NUCLEOTIDE SEQUENCE [LARGE SCALE GENOMIC DNA]</scope>
    <source>
        <strain evidence="1 2">NBRC 107102</strain>
    </source>
</reference>
<evidence type="ECO:0000313" key="1">
    <source>
        <dbReference type="EMBL" id="GAA5495063.1"/>
    </source>
</evidence>
<accession>A0ABP9UX84</accession>
<gene>
    <name evidence="1" type="ORF">Rhal01_01233</name>
</gene>
<dbReference type="InterPro" id="IPR036388">
    <property type="entry name" value="WH-like_DNA-bd_sf"/>
</dbReference>
<dbReference type="InterPro" id="IPR036390">
    <property type="entry name" value="WH_DNA-bd_sf"/>
</dbReference>
<dbReference type="Proteomes" id="UP001424741">
    <property type="component" value="Unassembled WGS sequence"/>
</dbReference>
<dbReference type="Gene3D" id="1.10.10.10">
    <property type="entry name" value="Winged helix-like DNA-binding domain superfamily/Winged helix DNA-binding domain"/>
    <property type="match status" value="1"/>
</dbReference>
<dbReference type="SUPFAM" id="SSF46785">
    <property type="entry name" value="Winged helix' DNA-binding domain"/>
    <property type="match status" value="1"/>
</dbReference>
<dbReference type="CDD" id="cd00090">
    <property type="entry name" value="HTH_ARSR"/>
    <property type="match status" value="1"/>
</dbReference>
<organism evidence="1 2">
    <name type="scientific">Rubritalea halochordaticola</name>
    <dbReference type="NCBI Taxonomy" id="714537"/>
    <lineage>
        <taxon>Bacteria</taxon>
        <taxon>Pseudomonadati</taxon>
        <taxon>Verrucomicrobiota</taxon>
        <taxon>Verrucomicrobiia</taxon>
        <taxon>Verrucomicrobiales</taxon>
        <taxon>Rubritaleaceae</taxon>
        <taxon>Rubritalea</taxon>
    </lineage>
</organism>